<keyword evidence="3" id="KW-1185">Reference proteome</keyword>
<protein>
    <submittedName>
        <fullName evidence="2">GNAT family N-acetyltransferase</fullName>
        <ecNumber evidence="2">2.3.1.-</ecNumber>
    </submittedName>
</protein>
<accession>A0ABT1PB45</accession>
<evidence type="ECO:0000259" key="1">
    <source>
        <dbReference type="Pfam" id="PF13480"/>
    </source>
</evidence>
<dbReference type="EC" id="2.3.1.-" evidence="2"/>
<keyword evidence="2" id="KW-0808">Transferase</keyword>
<dbReference type="RefSeq" id="WP_255926923.1">
    <property type="nucleotide sequence ID" value="NZ_JANFNH010000008.1"/>
</dbReference>
<dbReference type="InterPro" id="IPR038740">
    <property type="entry name" value="BioF2-like_GNAT_dom"/>
</dbReference>
<dbReference type="Pfam" id="PF13480">
    <property type="entry name" value="Acetyltransf_6"/>
    <property type="match status" value="1"/>
</dbReference>
<feature type="domain" description="BioF2-like acetyltransferase" evidence="1">
    <location>
        <begin position="186"/>
        <end position="322"/>
    </location>
</feature>
<keyword evidence="2" id="KW-0012">Acyltransferase</keyword>
<dbReference type="EMBL" id="JANFNH010000008">
    <property type="protein sequence ID" value="MCQ4042596.1"/>
    <property type="molecule type" value="Genomic_DNA"/>
</dbReference>
<dbReference type="GO" id="GO:0016746">
    <property type="term" value="F:acyltransferase activity"/>
    <property type="evidence" value="ECO:0007669"/>
    <property type="project" value="UniProtKB-KW"/>
</dbReference>
<dbReference type="Proteomes" id="UP001206206">
    <property type="component" value="Unassembled WGS sequence"/>
</dbReference>
<dbReference type="Gene3D" id="3.40.630.30">
    <property type="match status" value="1"/>
</dbReference>
<evidence type="ECO:0000313" key="2">
    <source>
        <dbReference type="EMBL" id="MCQ4042596.1"/>
    </source>
</evidence>
<dbReference type="SUPFAM" id="SSF55729">
    <property type="entry name" value="Acyl-CoA N-acyltransferases (Nat)"/>
    <property type="match status" value="1"/>
</dbReference>
<name>A0ABT1PB45_9ACTN</name>
<organism evidence="2 3">
    <name type="scientific">Streptantibioticus rubrisoli</name>
    <dbReference type="NCBI Taxonomy" id="1387313"/>
    <lineage>
        <taxon>Bacteria</taxon>
        <taxon>Bacillati</taxon>
        <taxon>Actinomycetota</taxon>
        <taxon>Actinomycetes</taxon>
        <taxon>Kitasatosporales</taxon>
        <taxon>Streptomycetaceae</taxon>
        <taxon>Streptantibioticus</taxon>
    </lineage>
</organism>
<comment type="caution">
    <text evidence="2">The sequence shown here is derived from an EMBL/GenBank/DDBJ whole genome shotgun (WGS) entry which is preliminary data.</text>
</comment>
<reference evidence="2 3" key="1">
    <citation type="submission" date="2022-06" db="EMBL/GenBank/DDBJ databases">
        <title>Draft genome sequence of type strain Streptomyces rubrisoli DSM 42083.</title>
        <authorList>
            <person name="Duangmal K."/>
            <person name="Klaysubun C."/>
        </authorList>
    </citation>
    <scope>NUCLEOTIDE SEQUENCE [LARGE SCALE GENOMIC DNA]</scope>
    <source>
        <strain evidence="2 3">DSM 42083</strain>
    </source>
</reference>
<evidence type="ECO:0000313" key="3">
    <source>
        <dbReference type="Proteomes" id="UP001206206"/>
    </source>
</evidence>
<sequence>MEPSIARLPRSVWEELAPPSDPMWARGVFSAMERGAIGPDAHAYIVVREGERITAVLPMSAFRGLRLDDVVGPRERQLLAPVRRLFPGLLRVPMLFCGNFLGSGHVLHAGPLSPRTSRLLVTAVMAYARRYRIGTVVFKDFADEELAPLRPALEREGFFTVPSLPDTELPLGYGSFEEYLAALQAKPRRNARSKIRKFHDFQPELRIEVLAEFTHLLPAMLGLYQQVMDRADQKLDVLDHSFLRALSEADDLDQRLVACFEGDRLVAYLHCLFRGSGAIGARIGLDYRIAHQARLYHNVHYAAIKEAINRGCRHIRFAQTAYEPKRELGCSLVRQSYAITHLRPVPRAVLRGLLPRALNSALADALSRKS</sequence>
<gene>
    <name evidence="2" type="ORF">NON19_11265</name>
</gene>
<proteinExistence type="predicted"/>
<dbReference type="InterPro" id="IPR016181">
    <property type="entry name" value="Acyl_CoA_acyltransferase"/>
</dbReference>